<dbReference type="PROSITE" id="PS51352">
    <property type="entry name" value="THIOREDOXIN_2"/>
    <property type="match status" value="1"/>
</dbReference>
<dbReference type="RefSeq" id="WP_133817538.1">
    <property type="nucleotide sequence ID" value="NZ_SNZH01000002.1"/>
</dbReference>
<keyword evidence="2" id="KW-0201">Cytochrome c-type biogenesis</keyword>
<name>A0A4R6Z7M9_9GAMM</name>
<keyword evidence="3" id="KW-0676">Redox-active center</keyword>
<dbReference type="CDD" id="cd02966">
    <property type="entry name" value="TlpA_like_family"/>
    <property type="match status" value="1"/>
</dbReference>
<dbReference type="PANTHER" id="PTHR42852:SF18">
    <property type="entry name" value="CHROMOSOME UNDETERMINED SCAFFOLD_47, WHOLE GENOME SHOTGUN SEQUENCE"/>
    <property type="match status" value="1"/>
</dbReference>
<evidence type="ECO:0000313" key="5">
    <source>
        <dbReference type="EMBL" id="TDR47830.1"/>
    </source>
</evidence>
<evidence type="ECO:0000256" key="1">
    <source>
        <dbReference type="ARBA" id="ARBA00004196"/>
    </source>
</evidence>
<keyword evidence="5" id="KW-0413">Isomerase</keyword>
<dbReference type="PANTHER" id="PTHR42852">
    <property type="entry name" value="THIOL:DISULFIDE INTERCHANGE PROTEIN DSBE"/>
    <property type="match status" value="1"/>
</dbReference>
<reference evidence="5 6" key="1">
    <citation type="submission" date="2019-03" db="EMBL/GenBank/DDBJ databases">
        <title>Genomic Encyclopedia of Type Strains, Phase IV (KMG-IV): sequencing the most valuable type-strain genomes for metagenomic binning, comparative biology and taxonomic classification.</title>
        <authorList>
            <person name="Goeker M."/>
        </authorList>
    </citation>
    <scope>NUCLEOTIDE SEQUENCE [LARGE SCALE GENOMIC DNA]</scope>
    <source>
        <strain evidence="5 6">DSM 21667</strain>
    </source>
</reference>
<evidence type="ECO:0000256" key="2">
    <source>
        <dbReference type="ARBA" id="ARBA00022748"/>
    </source>
</evidence>
<sequence>MGWRQTAAVGALALAAGVAGLVVGSIVTGKGAPRGITDLMSRSALTRGLAEAWTDAARPKAPSGVPVAGKGDPAPALALLDRQGQRATLAQWPDKLVVLNFWATWCAPCRKEMPELDRFQQKHAGHGVQVVGIALDEAGDVESFLRETPVGYPILFPAQPALNPALRFGNTYGALPFSVLLSRDGRILDTRLGEITEATLEGWLAPHYANAP</sequence>
<comment type="caution">
    <text evidence="5">The sequence shown here is derived from an EMBL/GenBank/DDBJ whole genome shotgun (WGS) entry which is preliminary data.</text>
</comment>
<dbReference type="InterPro" id="IPR017937">
    <property type="entry name" value="Thioredoxin_CS"/>
</dbReference>
<dbReference type="EMBL" id="SNZH01000002">
    <property type="protein sequence ID" value="TDR47830.1"/>
    <property type="molecule type" value="Genomic_DNA"/>
</dbReference>
<dbReference type="GO" id="GO:0016853">
    <property type="term" value="F:isomerase activity"/>
    <property type="evidence" value="ECO:0007669"/>
    <property type="project" value="UniProtKB-KW"/>
</dbReference>
<dbReference type="AlphaFoldDB" id="A0A4R6Z7M9"/>
<keyword evidence="6" id="KW-1185">Reference proteome</keyword>
<protein>
    <submittedName>
        <fullName evidence="5">Thiol-disulfide isomerase/thioredoxin</fullName>
    </submittedName>
</protein>
<proteinExistence type="predicted"/>
<evidence type="ECO:0000259" key="4">
    <source>
        <dbReference type="PROSITE" id="PS51352"/>
    </source>
</evidence>
<dbReference type="GO" id="GO:0030313">
    <property type="term" value="C:cell envelope"/>
    <property type="evidence" value="ECO:0007669"/>
    <property type="project" value="UniProtKB-SubCell"/>
</dbReference>
<dbReference type="GO" id="GO:0015036">
    <property type="term" value="F:disulfide oxidoreductase activity"/>
    <property type="evidence" value="ECO:0007669"/>
    <property type="project" value="UniProtKB-ARBA"/>
</dbReference>
<dbReference type="Proteomes" id="UP000295293">
    <property type="component" value="Unassembled WGS sequence"/>
</dbReference>
<dbReference type="InterPro" id="IPR013766">
    <property type="entry name" value="Thioredoxin_domain"/>
</dbReference>
<dbReference type="InterPro" id="IPR050553">
    <property type="entry name" value="Thioredoxin_ResA/DsbE_sf"/>
</dbReference>
<dbReference type="InterPro" id="IPR036249">
    <property type="entry name" value="Thioredoxin-like_sf"/>
</dbReference>
<dbReference type="Pfam" id="PF08534">
    <property type="entry name" value="Redoxin"/>
    <property type="match status" value="1"/>
</dbReference>
<evidence type="ECO:0000313" key="6">
    <source>
        <dbReference type="Proteomes" id="UP000295293"/>
    </source>
</evidence>
<dbReference type="InterPro" id="IPR013740">
    <property type="entry name" value="Redoxin"/>
</dbReference>
<gene>
    <name evidence="5" type="ORF">DFR29_102492</name>
</gene>
<organism evidence="5 6">
    <name type="scientific">Tahibacter aquaticus</name>
    <dbReference type="NCBI Taxonomy" id="520092"/>
    <lineage>
        <taxon>Bacteria</taxon>
        <taxon>Pseudomonadati</taxon>
        <taxon>Pseudomonadota</taxon>
        <taxon>Gammaproteobacteria</taxon>
        <taxon>Lysobacterales</taxon>
        <taxon>Rhodanobacteraceae</taxon>
        <taxon>Tahibacter</taxon>
    </lineage>
</organism>
<feature type="domain" description="Thioredoxin" evidence="4">
    <location>
        <begin position="68"/>
        <end position="209"/>
    </location>
</feature>
<comment type="subcellular location">
    <subcellularLocation>
        <location evidence="1">Cell envelope</location>
    </subcellularLocation>
</comment>
<dbReference type="GO" id="GO:0017004">
    <property type="term" value="P:cytochrome complex assembly"/>
    <property type="evidence" value="ECO:0007669"/>
    <property type="project" value="UniProtKB-KW"/>
</dbReference>
<accession>A0A4R6Z7M9</accession>
<dbReference type="Gene3D" id="3.40.30.10">
    <property type="entry name" value="Glutaredoxin"/>
    <property type="match status" value="1"/>
</dbReference>
<dbReference type="SUPFAM" id="SSF52833">
    <property type="entry name" value="Thioredoxin-like"/>
    <property type="match status" value="1"/>
</dbReference>
<dbReference type="OrthoDB" id="9796554at2"/>
<dbReference type="PROSITE" id="PS00194">
    <property type="entry name" value="THIOREDOXIN_1"/>
    <property type="match status" value="1"/>
</dbReference>
<evidence type="ECO:0000256" key="3">
    <source>
        <dbReference type="ARBA" id="ARBA00023284"/>
    </source>
</evidence>